<dbReference type="EMBL" id="SACL01000011">
    <property type="protein sequence ID" value="RVT91462.1"/>
    <property type="molecule type" value="Genomic_DNA"/>
</dbReference>
<evidence type="ECO:0000313" key="3">
    <source>
        <dbReference type="Proteomes" id="UP000282957"/>
    </source>
</evidence>
<organism evidence="2 3">
    <name type="scientific">Rhodovarius crocodyli</name>
    <dbReference type="NCBI Taxonomy" id="1979269"/>
    <lineage>
        <taxon>Bacteria</taxon>
        <taxon>Pseudomonadati</taxon>
        <taxon>Pseudomonadota</taxon>
        <taxon>Alphaproteobacteria</taxon>
        <taxon>Acetobacterales</taxon>
        <taxon>Roseomonadaceae</taxon>
        <taxon>Rhodovarius</taxon>
    </lineage>
</organism>
<feature type="region of interest" description="Disordered" evidence="1">
    <location>
        <begin position="198"/>
        <end position="222"/>
    </location>
</feature>
<dbReference type="RefSeq" id="WP_127789880.1">
    <property type="nucleotide sequence ID" value="NZ_SACL01000011.1"/>
</dbReference>
<evidence type="ECO:0000313" key="2">
    <source>
        <dbReference type="EMBL" id="RVT91462.1"/>
    </source>
</evidence>
<protein>
    <submittedName>
        <fullName evidence="2">Helix-turn-helix domain-containing protein</fullName>
    </submittedName>
</protein>
<name>A0A437M1I3_9PROT</name>
<evidence type="ECO:0000256" key="1">
    <source>
        <dbReference type="SAM" id="MobiDB-lite"/>
    </source>
</evidence>
<dbReference type="Proteomes" id="UP000282957">
    <property type="component" value="Unassembled WGS sequence"/>
</dbReference>
<dbReference type="AlphaFoldDB" id="A0A437M1I3"/>
<accession>A0A437M1I3</accession>
<gene>
    <name evidence="2" type="ORF">EOD42_22665</name>
</gene>
<sequence length="251" mass="26922">MTPELREEICRLHGAGVSPTEIAIGLGYYRRGVFAVLAAARTAGDARAAGRIVTAADREQVLALVAAGKLYREAAEISGLSEASVHRILKAARAEGDRRAAGPRSHVTPAIRDAICSARAAGRTCAAIARAFDISERAVRRALARARSEGDSRAEAAPRAAGISDLVCDLYRAGRSYADIEAATNLPETTISGILHRARKAGDPRAKPRGPTAAQRQASSNRIRNAWYRPSRMAFQRLDNITMDDIEELLP</sequence>
<comment type="caution">
    <text evidence="2">The sequence shown here is derived from an EMBL/GenBank/DDBJ whole genome shotgun (WGS) entry which is preliminary data.</text>
</comment>
<keyword evidence="3" id="KW-1185">Reference proteome</keyword>
<proteinExistence type="predicted"/>
<reference evidence="2 3" key="1">
    <citation type="submission" date="2019-01" db="EMBL/GenBank/DDBJ databases">
        <authorList>
            <person name="Chen W.-M."/>
        </authorList>
    </citation>
    <scope>NUCLEOTIDE SEQUENCE [LARGE SCALE GENOMIC DNA]</scope>
    <source>
        <strain evidence="2 3">CCP-6</strain>
    </source>
</reference>